<dbReference type="AlphaFoldDB" id="K9E2C9"/>
<name>K9E2C9_9BURK</name>
<evidence type="ECO:0000313" key="2">
    <source>
        <dbReference type="EMBL" id="EKU83615.1"/>
    </source>
</evidence>
<dbReference type="GO" id="GO:0006749">
    <property type="term" value="P:glutathione metabolic process"/>
    <property type="evidence" value="ECO:0007669"/>
    <property type="project" value="TreeGrafter"/>
</dbReference>
<proteinExistence type="predicted"/>
<dbReference type="GO" id="GO:0017168">
    <property type="term" value="F:5-oxoprolinase (ATP-hydrolyzing) activity"/>
    <property type="evidence" value="ECO:0007669"/>
    <property type="project" value="TreeGrafter"/>
</dbReference>
<keyword evidence="3" id="KW-1185">Reference proteome</keyword>
<reference evidence="2 3" key="1">
    <citation type="submission" date="2012-09" db="EMBL/GenBank/DDBJ databases">
        <title>The Genome Sequence of Massilia timonae CCUG 45783.</title>
        <authorList>
            <consortium name="The Broad Institute Genome Sequencing Platform"/>
            <person name="Earl A."/>
            <person name="Ward D."/>
            <person name="Feldgarden M."/>
            <person name="Gevers D."/>
            <person name="Huys G."/>
            <person name="Walker B."/>
            <person name="Young S.K."/>
            <person name="Zeng Q."/>
            <person name="Gargeya S."/>
            <person name="Fitzgerald M."/>
            <person name="Haas B."/>
            <person name="Abouelleil A."/>
            <person name="Alvarado L."/>
            <person name="Arachchi H.M."/>
            <person name="Berlin A.M."/>
            <person name="Chapman S.B."/>
            <person name="Goldberg J."/>
            <person name="Griggs A."/>
            <person name="Gujja S."/>
            <person name="Hansen M."/>
            <person name="Howarth C."/>
            <person name="Imamovic A."/>
            <person name="Larimer J."/>
            <person name="McCowen C."/>
            <person name="Montmayeur A."/>
            <person name="Murphy C."/>
            <person name="Neiman D."/>
            <person name="Pearson M."/>
            <person name="Priest M."/>
            <person name="Roberts A."/>
            <person name="Saif S."/>
            <person name="Shea T."/>
            <person name="Sisk P."/>
            <person name="Sykes S."/>
            <person name="Wortman J."/>
            <person name="Nusbaum C."/>
            <person name="Birren B."/>
        </authorList>
    </citation>
    <scope>NUCLEOTIDE SEQUENCE [LARGE SCALE GENOMIC DNA]</scope>
    <source>
        <strain evidence="2 3">CCUG 45783</strain>
    </source>
</reference>
<dbReference type="eggNOG" id="COG0146">
    <property type="taxonomic scope" value="Bacteria"/>
</dbReference>
<dbReference type="PANTHER" id="PTHR11365:SF23">
    <property type="entry name" value="HYPOTHETICAL 5-OXOPROLINASE (EUROFUNG)-RELATED"/>
    <property type="match status" value="1"/>
</dbReference>
<evidence type="ECO:0000259" key="1">
    <source>
        <dbReference type="Pfam" id="PF02538"/>
    </source>
</evidence>
<comment type="caution">
    <text evidence="2">The sequence shown here is derived from an EMBL/GenBank/DDBJ whole genome shotgun (WGS) entry which is preliminary data.</text>
</comment>
<dbReference type="GO" id="GO:0005829">
    <property type="term" value="C:cytosol"/>
    <property type="evidence" value="ECO:0007669"/>
    <property type="project" value="TreeGrafter"/>
</dbReference>
<dbReference type="OrthoDB" id="8612863at2"/>
<protein>
    <recommendedName>
        <fullName evidence="1">Hydantoinase B/oxoprolinase domain-containing protein</fullName>
    </recommendedName>
</protein>
<feature type="domain" description="Hydantoinase B/oxoprolinase" evidence="1">
    <location>
        <begin position="4"/>
        <end position="526"/>
    </location>
</feature>
<dbReference type="Pfam" id="PF02538">
    <property type="entry name" value="Hydantoinase_B"/>
    <property type="match status" value="1"/>
</dbReference>
<dbReference type="HOGENOM" id="CLU_020413_1_1_4"/>
<dbReference type="PANTHER" id="PTHR11365">
    <property type="entry name" value="5-OXOPROLINASE RELATED"/>
    <property type="match status" value="1"/>
</dbReference>
<dbReference type="Proteomes" id="UP000009874">
    <property type="component" value="Unassembled WGS sequence"/>
</dbReference>
<dbReference type="PATRIC" id="fig|883126.3.peg.1111"/>
<dbReference type="InterPro" id="IPR045079">
    <property type="entry name" value="Oxoprolinase-like"/>
</dbReference>
<sequence>MKHDPVTLQVIKDAMTAIGQEMFQVMIRTSMSPIIYETTDFAVGLTDANGELIAQGNGVSAFLATLDTAVQSALLHYPGDKLSPGDVIITNTPYEGGGTHLSDVVIIVPVFFKEQLVAFTVNKSHWTEIGGKDAGSVSSTARDIFQEGLHMRFLKLVDQGRLNESLVKIIQANVRMPNETIGDLHAGIAAARTGEQRILEIFARYGDDVALHAMRNLLDYSERMTRLQLEALPDGEFFAEDIIEADGLGNGPFTIRVKVTLKAGDMTVDFTGTDPQAPGPINTSRTGLITAVRCALKAVTDPDLPANGGCFRHVRIVCPDGTMLTAQSPAPVSMYYESLVACIELVWKALLPAMPSRLPAGHYRSVCGSFLAGVHPDNGRFFVLGEPLLGGWGATHERDGVNGLFCCANGETYNIPVELAESRYGVQIEQYAFHNEDGGAGKFCGGKGVVLDYRVTAAEAFLTVTYSRTDSRPWGAQGGQSGSSNRAEIHRLDGAVERATMATAVPVRAGELIRIVTGTGGGFGNPHERAREEVESDLRNGYITQAQAASVFGYVK</sequence>
<dbReference type="RefSeq" id="WP_005664623.1">
    <property type="nucleotide sequence ID" value="NZ_JH992922.1"/>
</dbReference>
<accession>K9E2C9</accession>
<organism evidence="2 3">
    <name type="scientific">Massilia timonae CCUG 45783</name>
    <dbReference type="NCBI Taxonomy" id="883126"/>
    <lineage>
        <taxon>Bacteria</taxon>
        <taxon>Pseudomonadati</taxon>
        <taxon>Pseudomonadota</taxon>
        <taxon>Betaproteobacteria</taxon>
        <taxon>Burkholderiales</taxon>
        <taxon>Oxalobacteraceae</taxon>
        <taxon>Telluria group</taxon>
        <taxon>Massilia</taxon>
    </lineage>
</organism>
<gene>
    <name evidence="2" type="ORF">HMPREF9710_01100</name>
</gene>
<evidence type="ECO:0000313" key="3">
    <source>
        <dbReference type="Proteomes" id="UP000009874"/>
    </source>
</evidence>
<dbReference type="EMBL" id="AGZI01000010">
    <property type="protein sequence ID" value="EKU83615.1"/>
    <property type="molecule type" value="Genomic_DNA"/>
</dbReference>
<dbReference type="InterPro" id="IPR003692">
    <property type="entry name" value="Hydantoinase_B"/>
</dbReference>